<feature type="chain" id="PRO_5032489497" evidence="1">
    <location>
        <begin position="23"/>
        <end position="313"/>
    </location>
</feature>
<gene>
    <name evidence="2" type="ORF">XAT740_LOCUS626</name>
</gene>
<comment type="caution">
    <text evidence="2">The sequence shown here is derived from an EMBL/GenBank/DDBJ whole genome shotgun (WGS) entry which is preliminary data.</text>
</comment>
<proteinExistence type="predicted"/>
<keyword evidence="1" id="KW-0732">Signal</keyword>
<evidence type="ECO:0000256" key="1">
    <source>
        <dbReference type="SAM" id="SignalP"/>
    </source>
</evidence>
<dbReference type="EMBL" id="CAJNOR010000018">
    <property type="protein sequence ID" value="CAF0754971.1"/>
    <property type="molecule type" value="Genomic_DNA"/>
</dbReference>
<protein>
    <submittedName>
        <fullName evidence="2">Uncharacterized protein</fullName>
    </submittedName>
</protein>
<sequence>MFRQAVFIAFAFLATVDVLTEAKVVSNLAVQDIVDTGPTLPVTDKPSHRYQTCTYIGDPHLIPFSQPYTQYWCKKSGWELLVSNKYVTLYVLVDSTNTYYRIQDPASCITGTSSNSVPCTGSSSPIVTQTIGNTYTHFHNSQELIIKIDYEGAYKNFFIWQSPKLVDESCGVCVRWNCDQEGSRMTPNPVVPQLCQIYADSARAHAIGKVDERIIELSQTQCINDVQTTFDPKAAETALTLVLQDGLTNLFNSGESQQALLEKVESVKQEAIKNAETKSRELLANSKSICNDRKMCLSFDASSVAESTVKAKK</sequence>
<reference evidence="2" key="1">
    <citation type="submission" date="2021-02" db="EMBL/GenBank/DDBJ databases">
        <authorList>
            <person name="Nowell W R."/>
        </authorList>
    </citation>
    <scope>NUCLEOTIDE SEQUENCE</scope>
</reference>
<feature type="signal peptide" evidence="1">
    <location>
        <begin position="1"/>
        <end position="22"/>
    </location>
</feature>
<evidence type="ECO:0000313" key="3">
    <source>
        <dbReference type="Proteomes" id="UP000663828"/>
    </source>
</evidence>
<organism evidence="2 3">
    <name type="scientific">Adineta ricciae</name>
    <name type="common">Rotifer</name>
    <dbReference type="NCBI Taxonomy" id="249248"/>
    <lineage>
        <taxon>Eukaryota</taxon>
        <taxon>Metazoa</taxon>
        <taxon>Spiralia</taxon>
        <taxon>Gnathifera</taxon>
        <taxon>Rotifera</taxon>
        <taxon>Eurotatoria</taxon>
        <taxon>Bdelloidea</taxon>
        <taxon>Adinetida</taxon>
        <taxon>Adinetidae</taxon>
        <taxon>Adineta</taxon>
    </lineage>
</organism>
<dbReference type="Proteomes" id="UP000663828">
    <property type="component" value="Unassembled WGS sequence"/>
</dbReference>
<dbReference type="AlphaFoldDB" id="A0A813PJB4"/>
<keyword evidence="3" id="KW-1185">Reference proteome</keyword>
<name>A0A813PJB4_ADIRI</name>
<evidence type="ECO:0000313" key="2">
    <source>
        <dbReference type="EMBL" id="CAF0754971.1"/>
    </source>
</evidence>
<accession>A0A813PJB4</accession>